<name>A0A8X6UFF5_NEPPI</name>
<dbReference type="Gene3D" id="3.40.50.300">
    <property type="entry name" value="P-loop containing nucleotide triphosphate hydrolases"/>
    <property type="match status" value="1"/>
</dbReference>
<comment type="caution">
    <text evidence="1">The sequence shown here is derived from an EMBL/GenBank/DDBJ whole genome shotgun (WGS) entry which is preliminary data.</text>
</comment>
<dbReference type="InterPro" id="IPR027417">
    <property type="entry name" value="P-loop_NTPase"/>
</dbReference>
<sequence>MGNAFSNCLCKKHRIGSLREITLLMIGLDNAGKTCTVKHLLG</sequence>
<organism evidence="1 2">
    <name type="scientific">Nephila pilipes</name>
    <name type="common">Giant wood spider</name>
    <name type="synonym">Nephila maculata</name>
    <dbReference type="NCBI Taxonomy" id="299642"/>
    <lineage>
        <taxon>Eukaryota</taxon>
        <taxon>Metazoa</taxon>
        <taxon>Ecdysozoa</taxon>
        <taxon>Arthropoda</taxon>
        <taxon>Chelicerata</taxon>
        <taxon>Arachnida</taxon>
        <taxon>Araneae</taxon>
        <taxon>Araneomorphae</taxon>
        <taxon>Entelegynae</taxon>
        <taxon>Araneoidea</taxon>
        <taxon>Nephilidae</taxon>
        <taxon>Nephila</taxon>
    </lineage>
</organism>
<keyword evidence="2" id="KW-1185">Reference proteome</keyword>
<dbReference type="SUPFAM" id="SSF52540">
    <property type="entry name" value="P-loop containing nucleoside triphosphate hydrolases"/>
    <property type="match status" value="1"/>
</dbReference>
<gene>
    <name evidence="1" type="ORF">NPIL_466171</name>
</gene>
<feature type="non-terminal residue" evidence="1">
    <location>
        <position position="1"/>
    </location>
</feature>
<dbReference type="Proteomes" id="UP000887013">
    <property type="component" value="Unassembled WGS sequence"/>
</dbReference>
<protein>
    <submittedName>
        <fullName evidence="1">Uncharacterized protein</fullName>
    </submittedName>
</protein>
<reference evidence="1" key="1">
    <citation type="submission" date="2020-08" db="EMBL/GenBank/DDBJ databases">
        <title>Multicomponent nature underlies the extraordinary mechanical properties of spider dragline silk.</title>
        <authorList>
            <person name="Kono N."/>
            <person name="Nakamura H."/>
            <person name="Mori M."/>
            <person name="Yoshida Y."/>
            <person name="Ohtoshi R."/>
            <person name="Malay A.D."/>
            <person name="Moran D.A.P."/>
            <person name="Tomita M."/>
            <person name="Numata K."/>
            <person name="Arakawa K."/>
        </authorList>
    </citation>
    <scope>NUCLEOTIDE SEQUENCE</scope>
</reference>
<accession>A0A8X6UFF5</accession>
<dbReference type="EMBL" id="BMAW01078618">
    <property type="protein sequence ID" value="GFU11745.1"/>
    <property type="molecule type" value="Genomic_DNA"/>
</dbReference>
<dbReference type="AlphaFoldDB" id="A0A8X6UFF5"/>
<evidence type="ECO:0000313" key="2">
    <source>
        <dbReference type="Proteomes" id="UP000887013"/>
    </source>
</evidence>
<proteinExistence type="predicted"/>
<dbReference type="OrthoDB" id="14717at2759"/>
<evidence type="ECO:0000313" key="1">
    <source>
        <dbReference type="EMBL" id="GFU11745.1"/>
    </source>
</evidence>